<evidence type="ECO:0000313" key="7">
    <source>
        <dbReference type="Proteomes" id="UP000696573"/>
    </source>
</evidence>
<feature type="transmembrane region" description="Helical" evidence="5">
    <location>
        <begin position="387"/>
        <end position="410"/>
    </location>
</feature>
<protein>
    <recommendedName>
        <fullName evidence="8">Ankyrin</fullName>
    </recommendedName>
</protein>
<reference evidence="6" key="1">
    <citation type="submission" date="2021-10" db="EMBL/GenBank/DDBJ databases">
        <authorList>
            <person name="Piombo E."/>
        </authorList>
    </citation>
    <scope>NUCLEOTIDE SEQUENCE</scope>
</reference>
<accession>A0A9N9YR83</accession>
<dbReference type="OrthoDB" id="4772757at2759"/>
<dbReference type="InterPro" id="IPR036770">
    <property type="entry name" value="Ankyrin_rpt-contain_sf"/>
</dbReference>
<dbReference type="PROSITE" id="PS50297">
    <property type="entry name" value="ANK_REP_REGION"/>
    <property type="match status" value="1"/>
</dbReference>
<keyword evidence="1" id="KW-0677">Repeat</keyword>
<proteinExistence type="predicted"/>
<keyword evidence="2 3" id="KW-0040">ANK repeat</keyword>
<evidence type="ECO:0000256" key="5">
    <source>
        <dbReference type="SAM" id="Phobius"/>
    </source>
</evidence>
<organism evidence="6 7">
    <name type="scientific">Clonostachys rhizophaga</name>
    <dbReference type="NCBI Taxonomy" id="160324"/>
    <lineage>
        <taxon>Eukaryota</taxon>
        <taxon>Fungi</taxon>
        <taxon>Dikarya</taxon>
        <taxon>Ascomycota</taxon>
        <taxon>Pezizomycotina</taxon>
        <taxon>Sordariomycetes</taxon>
        <taxon>Hypocreomycetidae</taxon>
        <taxon>Hypocreales</taxon>
        <taxon>Bionectriaceae</taxon>
        <taxon>Clonostachys</taxon>
    </lineage>
</organism>
<keyword evidence="5" id="KW-1133">Transmembrane helix</keyword>
<keyword evidence="5" id="KW-0812">Transmembrane</keyword>
<dbReference type="Gene3D" id="1.25.40.20">
    <property type="entry name" value="Ankyrin repeat-containing domain"/>
    <property type="match status" value="1"/>
</dbReference>
<feature type="repeat" description="ANK" evidence="3">
    <location>
        <begin position="198"/>
        <end position="230"/>
    </location>
</feature>
<dbReference type="PANTHER" id="PTHR24198">
    <property type="entry name" value="ANKYRIN REPEAT AND PROTEIN KINASE DOMAIN-CONTAINING PROTEIN"/>
    <property type="match status" value="1"/>
</dbReference>
<sequence>MTLPTPPSTSDSPPLPDISSIQPLPTYTATAQDDLETRIERTSGLELPILRTPTLDYSRSHNPPLKTTEQADNAANLDARTLERDIVLAFFMAIRSGHNDLVSELVSRGLVSPDVTNSAGETPLLAAVCAGNTPMISTLVALGATVNAYGTPCSVDSSRRHRRLRRTPLQLAAQQGRLALVKVLVEDYGADDSLVAPDGYIALRLAAKNGHREIVEYLPARRGDIGLRCKTIAKDEWEVVVSILKKFGHVIEFFVWRLPVAVFYKAPKHICQSAWRRRHRFAAWCKRAARGVVKLPGRILKFLRELLKALKRTPEFVRGIARAGLRFLKAIPGVVKSVLLWIGRGLKSAGKAVLHIFALCASLIHTAVLSVLSFFRGITPKDVWDGICYLVKAIFVEAPLALIKFLGTFGEMSYKVLAALFGVLGKVLWYLAQGILYVITWTPKQLWRCVKAFGRLNRKGFNEIMALIDPKRM</sequence>
<comment type="caution">
    <text evidence="6">The sequence shown here is derived from an EMBL/GenBank/DDBJ whole genome shotgun (WGS) entry which is preliminary data.</text>
</comment>
<evidence type="ECO:0000256" key="4">
    <source>
        <dbReference type="SAM" id="MobiDB-lite"/>
    </source>
</evidence>
<name>A0A9N9YR83_9HYPO</name>
<dbReference type="SUPFAM" id="SSF48403">
    <property type="entry name" value="Ankyrin repeat"/>
    <property type="match status" value="1"/>
</dbReference>
<keyword evidence="5" id="KW-0472">Membrane</keyword>
<feature type="transmembrane region" description="Helical" evidence="5">
    <location>
        <begin position="352"/>
        <end position="375"/>
    </location>
</feature>
<dbReference type="Pfam" id="PF12796">
    <property type="entry name" value="Ank_2"/>
    <property type="match status" value="1"/>
</dbReference>
<feature type="transmembrane region" description="Helical" evidence="5">
    <location>
        <begin position="416"/>
        <end position="439"/>
    </location>
</feature>
<feature type="repeat" description="ANK" evidence="3">
    <location>
        <begin position="119"/>
        <end position="151"/>
    </location>
</feature>
<dbReference type="AlphaFoldDB" id="A0A9N9YR83"/>
<evidence type="ECO:0000313" key="6">
    <source>
        <dbReference type="EMBL" id="CAH0026034.1"/>
    </source>
</evidence>
<evidence type="ECO:0000256" key="3">
    <source>
        <dbReference type="PROSITE-ProRule" id="PRU00023"/>
    </source>
</evidence>
<evidence type="ECO:0000256" key="1">
    <source>
        <dbReference type="ARBA" id="ARBA00022737"/>
    </source>
</evidence>
<feature type="region of interest" description="Disordered" evidence="4">
    <location>
        <begin position="1"/>
        <end position="25"/>
    </location>
</feature>
<dbReference type="PANTHER" id="PTHR24198:SF165">
    <property type="entry name" value="ANKYRIN REPEAT-CONTAINING PROTEIN-RELATED"/>
    <property type="match status" value="1"/>
</dbReference>
<keyword evidence="7" id="KW-1185">Reference proteome</keyword>
<evidence type="ECO:0008006" key="8">
    <source>
        <dbReference type="Google" id="ProtNLM"/>
    </source>
</evidence>
<dbReference type="EMBL" id="CABFNQ020000717">
    <property type="protein sequence ID" value="CAH0026034.1"/>
    <property type="molecule type" value="Genomic_DNA"/>
</dbReference>
<dbReference type="SMART" id="SM00248">
    <property type="entry name" value="ANK"/>
    <property type="match status" value="4"/>
</dbReference>
<dbReference type="Pfam" id="PF13637">
    <property type="entry name" value="Ank_4"/>
    <property type="match status" value="1"/>
</dbReference>
<dbReference type="Proteomes" id="UP000696573">
    <property type="component" value="Unassembled WGS sequence"/>
</dbReference>
<gene>
    <name evidence="6" type="ORF">CRHIZ90672A_00009556</name>
</gene>
<feature type="compositionally biased region" description="Low complexity" evidence="4">
    <location>
        <begin position="8"/>
        <end position="25"/>
    </location>
</feature>
<evidence type="ECO:0000256" key="2">
    <source>
        <dbReference type="ARBA" id="ARBA00023043"/>
    </source>
</evidence>
<dbReference type="PROSITE" id="PS50088">
    <property type="entry name" value="ANK_REPEAT"/>
    <property type="match status" value="2"/>
</dbReference>
<dbReference type="InterPro" id="IPR002110">
    <property type="entry name" value="Ankyrin_rpt"/>
</dbReference>